<dbReference type="Proteomes" id="UP000003150">
    <property type="component" value="Unassembled WGS sequence"/>
</dbReference>
<evidence type="ECO:0000313" key="3">
    <source>
        <dbReference type="Proteomes" id="UP000003150"/>
    </source>
</evidence>
<organism evidence="2 3">
    <name type="scientific">Schaalia odontolytica F0309</name>
    <dbReference type="NCBI Taxonomy" id="649742"/>
    <lineage>
        <taxon>Bacteria</taxon>
        <taxon>Bacillati</taxon>
        <taxon>Actinomycetota</taxon>
        <taxon>Actinomycetes</taxon>
        <taxon>Actinomycetales</taxon>
        <taxon>Actinomycetaceae</taxon>
        <taxon>Schaalia</taxon>
    </lineage>
</organism>
<name>D4U0I4_9ACTO</name>
<dbReference type="AlphaFoldDB" id="D4U0I4"/>
<proteinExistence type="predicted"/>
<evidence type="ECO:0000256" key="1">
    <source>
        <dbReference type="SAM" id="MobiDB-lite"/>
    </source>
</evidence>
<protein>
    <submittedName>
        <fullName evidence="2">Uncharacterized protein</fullName>
    </submittedName>
</protein>
<accession>D4U0I4</accession>
<gene>
    <name evidence="2" type="ORF">HMPREF0970_01727</name>
</gene>
<dbReference type="EMBL" id="ACYT02000068">
    <property type="protein sequence ID" value="EFF79358.1"/>
    <property type="molecule type" value="Genomic_DNA"/>
</dbReference>
<comment type="caution">
    <text evidence="2">The sequence shown here is derived from an EMBL/GenBank/DDBJ whole genome shotgun (WGS) entry which is preliminary data.</text>
</comment>
<sequence length="65" mass="7363">MHEQRDSRLLRPKVRLRRLSSELPSPPTGRMGETGSTTTNVVESITMGYQDMRKARSRVDFGTGK</sequence>
<dbReference type="HOGENOM" id="CLU_2839877_0_0_11"/>
<reference evidence="2 3" key="1">
    <citation type="submission" date="2009-10" db="EMBL/GenBank/DDBJ databases">
        <authorList>
            <person name="Weinstock G."/>
            <person name="Sodergren E."/>
            <person name="Clifton S."/>
            <person name="Fulton L."/>
            <person name="Fulton B."/>
            <person name="Courtney L."/>
            <person name="Fronick C."/>
            <person name="Harrison M."/>
            <person name="Strong C."/>
            <person name="Farmer C."/>
            <person name="Delahaunty K."/>
            <person name="Markovic C."/>
            <person name="Hall O."/>
            <person name="Minx P."/>
            <person name="Tomlinson C."/>
            <person name="Mitreva M."/>
            <person name="Nelson J."/>
            <person name="Hou S."/>
            <person name="Wollam A."/>
            <person name="Pepin K.H."/>
            <person name="Johnson M."/>
            <person name="Bhonagiri V."/>
            <person name="Nash W.E."/>
            <person name="Warren W."/>
            <person name="Chinwalla A."/>
            <person name="Mardis E.R."/>
            <person name="Wilson R.K."/>
        </authorList>
    </citation>
    <scope>NUCLEOTIDE SEQUENCE [LARGE SCALE GENOMIC DNA]</scope>
    <source>
        <strain evidence="2 3">F0309</strain>
    </source>
</reference>
<feature type="region of interest" description="Disordered" evidence="1">
    <location>
        <begin position="17"/>
        <end position="39"/>
    </location>
</feature>
<evidence type="ECO:0000313" key="2">
    <source>
        <dbReference type="EMBL" id="EFF79358.1"/>
    </source>
</evidence>